<dbReference type="EMBL" id="JBBMFM010000152">
    <property type="protein sequence ID" value="MEQ2428121.1"/>
    <property type="molecule type" value="Genomic_DNA"/>
</dbReference>
<evidence type="ECO:0000313" key="2">
    <source>
        <dbReference type="EMBL" id="MEQ2428121.1"/>
    </source>
</evidence>
<keyword evidence="3" id="KW-1185">Reference proteome</keyword>
<gene>
    <name evidence="2" type="ORF">WMQ36_24460</name>
</gene>
<keyword evidence="1" id="KW-0472">Membrane</keyword>
<dbReference type="RefSeq" id="WP_040382477.1">
    <property type="nucleotide sequence ID" value="NZ_JBBMFM010000152.1"/>
</dbReference>
<reference evidence="2 3" key="1">
    <citation type="submission" date="2024-03" db="EMBL/GenBank/DDBJ databases">
        <title>Human intestinal bacterial collection.</title>
        <authorList>
            <person name="Pauvert C."/>
            <person name="Hitch T.C.A."/>
            <person name="Clavel T."/>
        </authorList>
    </citation>
    <scope>NUCLEOTIDE SEQUENCE [LARGE SCALE GENOMIC DNA]</scope>
    <source>
        <strain evidence="2 3">CLA-SR-H021</strain>
    </source>
</reference>
<accession>A0ABV1DCL4</accession>
<organism evidence="2 3">
    <name type="scientific">Enterocloster hominis</name>
    <name type="common">ex Hitch et al. 2024</name>
    <dbReference type="NCBI Taxonomy" id="1917870"/>
    <lineage>
        <taxon>Bacteria</taxon>
        <taxon>Bacillati</taxon>
        <taxon>Bacillota</taxon>
        <taxon>Clostridia</taxon>
        <taxon>Lachnospirales</taxon>
        <taxon>Lachnospiraceae</taxon>
        <taxon>Enterocloster</taxon>
    </lineage>
</organism>
<sequence>MEKTDQQIYEEFASQLCQWGENGTAPVTGNQDISYGLELQEKRLQKHHTKMEFRLTKRQVRQGTAATAVFSDTRYTNKLVWNAFHRETDYYMDGKKCLTVGDDEQLYTVITWLNNQEDIQTSYVCPNCGAISAVGVLLEGCPYCHTRFFMSDLFPKVTNYYFLPDYGMGEQEARNRVGKWMAAGGAISFLLRLPGLVLDMIHGKNLFLLLITLVFTVGVGAVFGYFALSIRLLVRVFGGAFKMAPRAAGQISAKKRLTDFMKQFDPGFTFEYFFGKVQGLLKILIFTDDRSRLAVYDGPEFDGSGLDNIVDAQFDGAVSLNGSRIEGEYCHLDLNVYMTDVYCQGGGLKRTSDCFQVGLCRNISRPQDYGFSVKKVSCRNCGASFDATKERFCPFCRTRYELREDDWVITFIRKR</sequence>
<keyword evidence="1" id="KW-0812">Transmembrane</keyword>
<dbReference type="Proteomes" id="UP001454086">
    <property type="component" value="Unassembled WGS sequence"/>
</dbReference>
<name>A0ABV1DCL4_9FIRM</name>
<keyword evidence="1" id="KW-1133">Transmembrane helix</keyword>
<evidence type="ECO:0000256" key="1">
    <source>
        <dbReference type="SAM" id="Phobius"/>
    </source>
</evidence>
<evidence type="ECO:0008006" key="4">
    <source>
        <dbReference type="Google" id="ProtNLM"/>
    </source>
</evidence>
<protein>
    <recommendedName>
        <fullName evidence="4">Zinc ribbon domain-containing protein</fullName>
    </recommendedName>
</protein>
<proteinExistence type="predicted"/>
<feature type="transmembrane region" description="Helical" evidence="1">
    <location>
        <begin position="207"/>
        <end position="234"/>
    </location>
</feature>
<comment type="caution">
    <text evidence="2">The sequence shown here is derived from an EMBL/GenBank/DDBJ whole genome shotgun (WGS) entry which is preliminary data.</text>
</comment>
<evidence type="ECO:0000313" key="3">
    <source>
        <dbReference type="Proteomes" id="UP001454086"/>
    </source>
</evidence>